<dbReference type="OrthoDB" id="9783572at2"/>
<organism evidence="2 3">
    <name type="scientific">Cystobacter ferrugineus</name>
    <dbReference type="NCBI Taxonomy" id="83449"/>
    <lineage>
        <taxon>Bacteria</taxon>
        <taxon>Pseudomonadati</taxon>
        <taxon>Myxococcota</taxon>
        <taxon>Myxococcia</taxon>
        <taxon>Myxococcales</taxon>
        <taxon>Cystobacterineae</taxon>
        <taxon>Archangiaceae</taxon>
        <taxon>Cystobacter</taxon>
    </lineage>
</organism>
<dbReference type="GO" id="GO:0016491">
    <property type="term" value="F:oxidoreductase activity"/>
    <property type="evidence" value="ECO:0007669"/>
    <property type="project" value="InterPro"/>
</dbReference>
<feature type="domain" description="NADP-dependent oxidoreductase" evidence="1">
    <location>
        <begin position="13"/>
        <end position="316"/>
    </location>
</feature>
<keyword evidence="3" id="KW-1185">Reference proteome</keyword>
<dbReference type="PANTHER" id="PTHR42686:SF1">
    <property type="entry name" value="GH17980P-RELATED"/>
    <property type="match status" value="1"/>
</dbReference>
<dbReference type="CDD" id="cd19152">
    <property type="entry name" value="AKR_AKR15A"/>
    <property type="match status" value="1"/>
</dbReference>
<dbReference type="PANTHER" id="PTHR42686">
    <property type="entry name" value="GH17980P-RELATED"/>
    <property type="match status" value="1"/>
</dbReference>
<dbReference type="EMBL" id="MPIN01000010">
    <property type="protein sequence ID" value="OJH36478.1"/>
    <property type="molecule type" value="Genomic_DNA"/>
</dbReference>
<dbReference type="RefSeq" id="WP_071902366.1">
    <property type="nucleotide sequence ID" value="NZ_MPIN01000010.1"/>
</dbReference>
<reference evidence="3" key="1">
    <citation type="submission" date="2016-11" db="EMBL/GenBank/DDBJ databases">
        <authorList>
            <person name="Shukria A."/>
            <person name="Stevens D.C."/>
        </authorList>
    </citation>
    <scope>NUCLEOTIDE SEQUENCE [LARGE SCALE GENOMIC DNA]</scope>
    <source>
        <strain evidence="3">Cbfe23</strain>
    </source>
</reference>
<dbReference type="SUPFAM" id="SSF51430">
    <property type="entry name" value="NAD(P)-linked oxidoreductase"/>
    <property type="match status" value="1"/>
</dbReference>
<reference evidence="2 3" key="2">
    <citation type="submission" date="2016-12" db="EMBL/GenBank/DDBJ databases">
        <title>Draft Genome Sequence of Cystobacter ferrugineus Strain Cbfe23.</title>
        <authorList>
            <person name="Akbar S."/>
            <person name="Dowd S.E."/>
            <person name="Stevens D.C."/>
        </authorList>
    </citation>
    <scope>NUCLEOTIDE SEQUENCE [LARGE SCALE GENOMIC DNA]</scope>
    <source>
        <strain evidence="2 3">Cbfe23</strain>
    </source>
</reference>
<evidence type="ECO:0000313" key="2">
    <source>
        <dbReference type="EMBL" id="OJH36478.1"/>
    </source>
</evidence>
<dbReference type="Gene3D" id="3.20.20.100">
    <property type="entry name" value="NADP-dependent oxidoreductase domain"/>
    <property type="match status" value="1"/>
</dbReference>
<accession>A0A1L9B2I5</accession>
<dbReference type="GO" id="GO:0005829">
    <property type="term" value="C:cytosol"/>
    <property type="evidence" value="ECO:0007669"/>
    <property type="project" value="TreeGrafter"/>
</dbReference>
<protein>
    <submittedName>
        <fullName evidence="2">D-threo-aldose 1-dehydrogenase</fullName>
    </submittedName>
</protein>
<dbReference type="InterPro" id="IPR020471">
    <property type="entry name" value="AKR"/>
</dbReference>
<name>A0A1L9B2I5_9BACT</name>
<proteinExistence type="predicted"/>
<dbReference type="Proteomes" id="UP000182229">
    <property type="component" value="Unassembled WGS sequence"/>
</dbReference>
<dbReference type="STRING" id="83449.BON30_32475"/>
<evidence type="ECO:0000259" key="1">
    <source>
        <dbReference type="Pfam" id="PF00248"/>
    </source>
</evidence>
<dbReference type="AlphaFoldDB" id="A0A1L9B2I5"/>
<dbReference type="InterPro" id="IPR023210">
    <property type="entry name" value="NADP_OxRdtase_dom"/>
</dbReference>
<sequence length="330" mass="35988">MRDSSKRFSPPGPLGFGGAPLGNMFNRVDEETAEGALLAAWDSGIRYFDTAPMYGCGLSEHRFGRVLRRFERDSYVLSTKVGRMLIPDPKAPENLGPFLGVLPFRVQYDYSAEGARRSIEDSLQRLGVGRIDVAYIHDVAEDHHGPGWKEVFTTAMKGAARELTRMREEGLIRAWGLGVNRVEACQKALEESDPDVFLLAGRYSLLDLTALDTLFPACAARGVKVVVGGPYNSGLLAGGSMFEYAEAPPEQVAARDRVAAVCQRHGVDIKAAALQFCAAHPVVASVIPGAKSGERVRQNVELMRQPIPGAFWRELKQEGLLPAHAPTPEN</sequence>
<gene>
    <name evidence="2" type="ORF">BON30_32475</name>
</gene>
<dbReference type="Pfam" id="PF00248">
    <property type="entry name" value="Aldo_ket_red"/>
    <property type="match status" value="1"/>
</dbReference>
<dbReference type="InterPro" id="IPR036812">
    <property type="entry name" value="NAD(P)_OxRdtase_dom_sf"/>
</dbReference>
<comment type="caution">
    <text evidence="2">The sequence shown here is derived from an EMBL/GenBank/DDBJ whole genome shotgun (WGS) entry which is preliminary data.</text>
</comment>
<evidence type="ECO:0000313" key="3">
    <source>
        <dbReference type="Proteomes" id="UP000182229"/>
    </source>
</evidence>